<dbReference type="InterPro" id="IPR036047">
    <property type="entry name" value="F-box-like_dom_sf"/>
</dbReference>
<comment type="caution">
    <text evidence="1">The sequence shown here is derived from an EMBL/GenBank/DDBJ whole genome shotgun (WGS) entry which is preliminary data.</text>
</comment>
<sequence length="306" mass="34827">MMLQTLPVEIICTIIRFIGSDQLRKQEACCLSVCKRWYAIAKPLLLEDLKLSATQLVHAPHNVQPKLRTFLRHLTLDVHGPKGWPAEQDITKLNEILTLLVERNNRLASFTLRVRSEFDPASPLTPRQRYSSWDPTRFLSILGTSNLSHLVIDTFGSELSSAIHLCPQLALQIPSLKSVRLRMRRICRQILEFPQGDNVIRSQLESLVINLSVPSVDQFFARFSRHCTEPGLSSELYDEMITTGTEIARQTPRLKVFKIVCYRHRIVCSDTVVMNCITGIKTMIPGSWAWGDEGDPEPDPLILTNR</sequence>
<dbReference type="OrthoDB" id="3357341at2759"/>
<protein>
    <recommendedName>
        <fullName evidence="3">F-box domain-containing protein</fullName>
    </recommendedName>
</protein>
<evidence type="ECO:0008006" key="3">
    <source>
        <dbReference type="Google" id="ProtNLM"/>
    </source>
</evidence>
<accession>A0A9W4MYX3</accession>
<gene>
    <name evidence="1" type="ORF">PNAL_LOCUS6682</name>
</gene>
<proteinExistence type="predicted"/>
<name>A0A9W4MYX3_PENNA</name>
<evidence type="ECO:0000313" key="1">
    <source>
        <dbReference type="EMBL" id="CAG8172470.1"/>
    </source>
</evidence>
<evidence type="ECO:0000313" key="2">
    <source>
        <dbReference type="Proteomes" id="UP001153461"/>
    </source>
</evidence>
<dbReference type="AlphaFoldDB" id="A0A9W4MYX3"/>
<dbReference type="Proteomes" id="UP001153461">
    <property type="component" value="Unassembled WGS sequence"/>
</dbReference>
<dbReference type="SUPFAM" id="SSF81383">
    <property type="entry name" value="F-box domain"/>
    <property type="match status" value="1"/>
</dbReference>
<reference evidence="1" key="1">
    <citation type="submission" date="2021-07" db="EMBL/GenBank/DDBJ databases">
        <authorList>
            <person name="Branca A.L. A."/>
        </authorList>
    </citation>
    <scope>NUCLEOTIDE SEQUENCE</scope>
</reference>
<organism evidence="1 2">
    <name type="scientific">Penicillium nalgiovense</name>
    <dbReference type="NCBI Taxonomy" id="60175"/>
    <lineage>
        <taxon>Eukaryota</taxon>
        <taxon>Fungi</taxon>
        <taxon>Dikarya</taxon>
        <taxon>Ascomycota</taxon>
        <taxon>Pezizomycotina</taxon>
        <taxon>Eurotiomycetes</taxon>
        <taxon>Eurotiomycetidae</taxon>
        <taxon>Eurotiales</taxon>
        <taxon>Aspergillaceae</taxon>
        <taxon>Penicillium</taxon>
    </lineage>
</organism>
<dbReference type="EMBL" id="CAJVNV010000355">
    <property type="protein sequence ID" value="CAG8172470.1"/>
    <property type="molecule type" value="Genomic_DNA"/>
</dbReference>